<keyword evidence="6" id="KW-0175">Coiled coil</keyword>
<dbReference type="InterPro" id="IPR050639">
    <property type="entry name" value="SSR_resolvase"/>
</dbReference>
<feature type="domain" description="Recombinase" evidence="8">
    <location>
        <begin position="166"/>
        <end position="263"/>
    </location>
</feature>
<dbReference type="Pfam" id="PF07508">
    <property type="entry name" value="Recombinase"/>
    <property type="match status" value="1"/>
</dbReference>
<dbReference type="PROSITE" id="PS00397">
    <property type="entry name" value="RECOMBINASES_1"/>
    <property type="match status" value="1"/>
</dbReference>
<dbReference type="CDD" id="cd00338">
    <property type="entry name" value="Ser_Recombinase"/>
    <property type="match status" value="1"/>
</dbReference>
<keyword evidence="1" id="KW-0229">DNA integration</keyword>
<dbReference type="Pfam" id="PF00239">
    <property type="entry name" value="Resolvase"/>
    <property type="match status" value="1"/>
</dbReference>
<dbReference type="Gene3D" id="3.90.1750.20">
    <property type="entry name" value="Putative Large Serine Recombinase, Chain B, Domain 2"/>
    <property type="match status" value="1"/>
</dbReference>
<organism evidence="9">
    <name type="scientific">uncultured Rubrobacteraceae bacterium</name>
    <dbReference type="NCBI Taxonomy" id="349277"/>
    <lineage>
        <taxon>Bacteria</taxon>
        <taxon>Bacillati</taxon>
        <taxon>Actinomycetota</taxon>
        <taxon>Rubrobacteria</taxon>
        <taxon>Rubrobacterales</taxon>
        <taxon>Rubrobacteraceae</taxon>
        <taxon>environmental samples</taxon>
    </lineage>
</organism>
<evidence type="ECO:0000256" key="3">
    <source>
        <dbReference type="ARBA" id="ARBA00023172"/>
    </source>
</evidence>
<dbReference type="InterPro" id="IPR006118">
    <property type="entry name" value="Recombinase_CS"/>
</dbReference>
<dbReference type="AlphaFoldDB" id="A0A6J4RA71"/>
<dbReference type="SMART" id="SM00857">
    <property type="entry name" value="Resolvase"/>
    <property type="match status" value="1"/>
</dbReference>
<name>A0A6J4RA71_9ACTN</name>
<dbReference type="InterPro" id="IPR038109">
    <property type="entry name" value="DNA_bind_recomb_sf"/>
</dbReference>
<dbReference type="InterPro" id="IPR036162">
    <property type="entry name" value="Resolvase-like_N_sf"/>
</dbReference>
<dbReference type="Pfam" id="PF13408">
    <property type="entry name" value="Zn_ribbon_recom"/>
    <property type="match status" value="1"/>
</dbReference>
<dbReference type="PROSITE" id="PS51737">
    <property type="entry name" value="RECOMBINASE_DNA_BIND"/>
    <property type="match status" value="1"/>
</dbReference>
<dbReference type="GO" id="GO:0003677">
    <property type="term" value="F:DNA binding"/>
    <property type="evidence" value="ECO:0007669"/>
    <property type="project" value="UniProtKB-KW"/>
</dbReference>
<evidence type="ECO:0000256" key="2">
    <source>
        <dbReference type="ARBA" id="ARBA00023125"/>
    </source>
</evidence>
<evidence type="ECO:0000256" key="1">
    <source>
        <dbReference type="ARBA" id="ARBA00022908"/>
    </source>
</evidence>
<gene>
    <name evidence="9" type="ORF">AVDCRST_MAG28-3899</name>
</gene>
<evidence type="ECO:0000256" key="4">
    <source>
        <dbReference type="PIRSR" id="PIRSR606118-50"/>
    </source>
</evidence>
<keyword evidence="2" id="KW-0238">DNA-binding</keyword>
<evidence type="ECO:0008006" key="10">
    <source>
        <dbReference type="Google" id="ProtNLM"/>
    </source>
</evidence>
<dbReference type="InterPro" id="IPR011109">
    <property type="entry name" value="DNA_bind_recombinase_dom"/>
</dbReference>
<dbReference type="GO" id="GO:0015074">
    <property type="term" value="P:DNA integration"/>
    <property type="evidence" value="ECO:0007669"/>
    <property type="project" value="UniProtKB-KW"/>
</dbReference>
<dbReference type="EMBL" id="CADCVE010000097">
    <property type="protein sequence ID" value="CAA9464590.1"/>
    <property type="molecule type" value="Genomic_DNA"/>
</dbReference>
<dbReference type="InterPro" id="IPR025827">
    <property type="entry name" value="Zn_ribbon_recom_dom"/>
</dbReference>
<feature type="coiled-coil region" evidence="6">
    <location>
        <begin position="467"/>
        <end position="504"/>
    </location>
</feature>
<accession>A0A6J4RA71</accession>
<dbReference type="PANTHER" id="PTHR30461:SF23">
    <property type="entry name" value="DNA RECOMBINASE-RELATED"/>
    <property type="match status" value="1"/>
</dbReference>
<reference evidence="9" key="1">
    <citation type="submission" date="2020-02" db="EMBL/GenBank/DDBJ databases">
        <authorList>
            <person name="Meier V. D."/>
        </authorList>
    </citation>
    <scope>NUCLEOTIDE SEQUENCE</scope>
    <source>
        <strain evidence="9">AVDCRST_MAG28</strain>
    </source>
</reference>
<proteinExistence type="predicted"/>
<dbReference type="PROSITE" id="PS51736">
    <property type="entry name" value="RECOMBINASES_3"/>
    <property type="match status" value="1"/>
</dbReference>
<dbReference type="GO" id="GO:0000150">
    <property type="term" value="F:DNA strand exchange activity"/>
    <property type="evidence" value="ECO:0007669"/>
    <property type="project" value="InterPro"/>
</dbReference>
<evidence type="ECO:0000313" key="9">
    <source>
        <dbReference type="EMBL" id="CAA9464590.1"/>
    </source>
</evidence>
<evidence type="ECO:0000259" key="7">
    <source>
        <dbReference type="PROSITE" id="PS51736"/>
    </source>
</evidence>
<evidence type="ECO:0000259" key="8">
    <source>
        <dbReference type="PROSITE" id="PS51737"/>
    </source>
</evidence>
<sequence>MESTNGHQSKRAVLYARVSTDEQARSGYSLAQQLEALREYAVREGYEVLAEVVDPGQSGASLERPGMDRVRDLVATGGVSVVLAQDRDRFAREPAYHYLLKRELEEHGCKIRALSDRGDDSPEGQLTDGILDQLGKYERAKMAERSRRGKMRKAREGKVLAGPFPNFGFRYNEPRDGYEVDEETMSVVRRIFRMVGTEGVSTHMVARILEAEGVRSPAGGRYWYKLVVKRLILDDVYKPHAFEEVEPFVSTEVAVRLDPDKRYGVWWFGRRRTSSTQVSEANPDGNGRTYRKKTRVEARDKGDWIAVPVPDAGIPREWVDAARVVVANYRGFSKVANRFWELSGGITRCGECGQVMETHAKMYRTRPNKKEIHYYRCRLGLRRKELCSNNKCVRADKTHEAVWELVSGLLKEPKSLREGLEKMIETERHSLHGDPDREKKSWLEKLAEVERKRSGFLDLAADGLIDREELRIKLAALEETRETAKRELENLDGRRERLRDLEHEKDVILESYAGMMPEALDGLSPEERHRVYRMLRLTVVVRPDGTLEVNGILGKQGLVTLKHTRM</sequence>
<dbReference type="SUPFAM" id="SSF53041">
    <property type="entry name" value="Resolvase-like"/>
    <property type="match status" value="1"/>
</dbReference>
<dbReference type="InterPro" id="IPR006119">
    <property type="entry name" value="Resolv_N"/>
</dbReference>
<feature type="active site" description="O-(5'-phospho-DNA)-serine intermediate" evidence="4 5">
    <location>
        <position position="19"/>
    </location>
</feature>
<dbReference type="PANTHER" id="PTHR30461">
    <property type="entry name" value="DNA-INVERTASE FROM LAMBDOID PROPHAGE"/>
    <property type="match status" value="1"/>
</dbReference>
<feature type="domain" description="Resolvase/invertase-type recombinase catalytic" evidence="7">
    <location>
        <begin position="11"/>
        <end position="157"/>
    </location>
</feature>
<evidence type="ECO:0000256" key="6">
    <source>
        <dbReference type="SAM" id="Coils"/>
    </source>
</evidence>
<evidence type="ECO:0000256" key="5">
    <source>
        <dbReference type="PROSITE-ProRule" id="PRU10137"/>
    </source>
</evidence>
<keyword evidence="3" id="KW-0233">DNA recombination</keyword>
<dbReference type="Gene3D" id="3.40.50.1390">
    <property type="entry name" value="Resolvase, N-terminal catalytic domain"/>
    <property type="match status" value="1"/>
</dbReference>
<protein>
    <recommendedName>
        <fullName evidence="10">Recombinase family protein</fullName>
    </recommendedName>
</protein>